<protein>
    <submittedName>
        <fullName evidence="2">Uncharacterized protein</fullName>
    </submittedName>
</protein>
<reference evidence="2" key="1">
    <citation type="journal article" date="2023" name="GigaByte">
        <title>Genome assembly of the bearded iris, Iris pallida Lam.</title>
        <authorList>
            <person name="Bruccoleri R.E."/>
            <person name="Oakeley E.J."/>
            <person name="Faust A.M.E."/>
            <person name="Altorfer M."/>
            <person name="Dessus-Babus S."/>
            <person name="Burckhardt D."/>
            <person name="Oertli M."/>
            <person name="Naumann U."/>
            <person name="Petersen F."/>
            <person name="Wong J."/>
        </authorList>
    </citation>
    <scope>NUCLEOTIDE SEQUENCE</scope>
    <source>
        <strain evidence="2">GSM-AAB239-AS_SAM_17_03QT</strain>
    </source>
</reference>
<sequence length="52" mass="6108">MLQQTNPCPDPCVRVQIHLILLLQSNYRVRADRPTRTSRQPPAQKKQKKRKA</sequence>
<evidence type="ECO:0000313" key="2">
    <source>
        <dbReference type="EMBL" id="KAJ6792072.1"/>
    </source>
</evidence>
<reference evidence="2" key="2">
    <citation type="submission" date="2023-04" db="EMBL/GenBank/DDBJ databases">
        <authorList>
            <person name="Bruccoleri R.E."/>
            <person name="Oakeley E.J."/>
            <person name="Faust A.-M."/>
            <person name="Dessus-Babus S."/>
            <person name="Altorfer M."/>
            <person name="Burckhardt D."/>
            <person name="Oertli M."/>
            <person name="Naumann U."/>
            <person name="Petersen F."/>
            <person name="Wong J."/>
        </authorList>
    </citation>
    <scope>NUCLEOTIDE SEQUENCE</scope>
    <source>
        <strain evidence="2">GSM-AAB239-AS_SAM_17_03QT</strain>
        <tissue evidence="2">Leaf</tissue>
    </source>
</reference>
<accession>A0AAX6DJS1</accession>
<dbReference type="EMBL" id="JANAVB010044216">
    <property type="protein sequence ID" value="KAJ6792072.1"/>
    <property type="molecule type" value="Genomic_DNA"/>
</dbReference>
<proteinExistence type="predicted"/>
<name>A0AAX6DJS1_IRIPA</name>
<dbReference type="Proteomes" id="UP001140949">
    <property type="component" value="Unassembled WGS sequence"/>
</dbReference>
<evidence type="ECO:0000256" key="1">
    <source>
        <dbReference type="SAM" id="MobiDB-lite"/>
    </source>
</evidence>
<evidence type="ECO:0000313" key="3">
    <source>
        <dbReference type="Proteomes" id="UP001140949"/>
    </source>
</evidence>
<feature type="region of interest" description="Disordered" evidence="1">
    <location>
        <begin position="28"/>
        <end position="52"/>
    </location>
</feature>
<organism evidence="2 3">
    <name type="scientific">Iris pallida</name>
    <name type="common">Sweet iris</name>
    <dbReference type="NCBI Taxonomy" id="29817"/>
    <lineage>
        <taxon>Eukaryota</taxon>
        <taxon>Viridiplantae</taxon>
        <taxon>Streptophyta</taxon>
        <taxon>Embryophyta</taxon>
        <taxon>Tracheophyta</taxon>
        <taxon>Spermatophyta</taxon>
        <taxon>Magnoliopsida</taxon>
        <taxon>Liliopsida</taxon>
        <taxon>Asparagales</taxon>
        <taxon>Iridaceae</taxon>
        <taxon>Iridoideae</taxon>
        <taxon>Irideae</taxon>
        <taxon>Iris</taxon>
    </lineage>
</organism>
<dbReference type="AlphaFoldDB" id="A0AAX6DJS1"/>
<gene>
    <name evidence="2" type="ORF">M6B38_242985</name>
</gene>
<keyword evidence="3" id="KW-1185">Reference proteome</keyword>
<comment type="caution">
    <text evidence="2">The sequence shown here is derived from an EMBL/GenBank/DDBJ whole genome shotgun (WGS) entry which is preliminary data.</text>
</comment>